<dbReference type="Gene3D" id="3.30.420.40">
    <property type="match status" value="2"/>
</dbReference>
<dbReference type="AlphaFoldDB" id="A0A212RNQ2"/>
<evidence type="ECO:0000259" key="2">
    <source>
        <dbReference type="Pfam" id="PF12802"/>
    </source>
</evidence>
<evidence type="ECO:0000256" key="1">
    <source>
        <dbReference type="ARBA" id="ARBA00006479"/>
    </source>
</evidence>
<evidence type="ECO:0000313" key="3">
    <source>
        <dbReference type="EMBL" id="SNB74062.1"/>
    </source>
</evidence>
<feature type="domain" description="HTH marR-type" evidence="2">
    <location>
        <begin position="23"/>
        <end position="68"/>
    </location>
</feature>
<dbReference type="InterPro" id="IPR000600">
    <property type="entry name" value="ROK"/>
</dbReference>
<sequence>MAITPSSIARGGTNLERAGSHNYRVVLTTIRALGSASRSQIAASTGLTRQAVHSIVGRLRAAGLVKITGARSEANRGGRGMPGIAVELAAEGAYSLGLLVDLWGVNTVLADFSGGIVDTLHLPLRQRSVDDVLEAASAARHWLAQQPPARRERLIGAGIAMPGPFRVAGMTDVGPTGMPDLTLPAIQAELASRLDMPVSIHNDASAAALAEHLYGLGRGLESFAYIYFGFGLGAGLIIDGQLHRGRGGNAGEIAHMMVEPGGRPCGCGNRGCLERYVSVHALAESLGLPPVGESTLDDIDRMLAHGEAGLEEWLAIAGRRLRQAINILESTLDLDAVVMGGRISAPLLQAIDRHTRPLAHSIGARTRQTPRLLLGRTGSDVPALGAAALPLFHAFSPKLEALLG</sequence>
<evidence type="ECO:0000313" key="4">
    <source>
        <dbReference type="Proteomes" id="UP000197065"/>
    </source>
</evidence>
<dbReference type="Pfam" id="PF12802">
    <property type="entry name" value="MarR_2"/>
    <property type="match status" value="1"/>
</dbReference>
<accession>A0A212RNQ2</accession>
<dbReference type="SUPFAM" id="SSF53067">
    <property type="entry name" value="Actin-like ATPase domain"/>
    <property type="match status" value="1"/>
</dbReference>
<keyword evidence="3" id="KW-0808">Transferase</keyword>
<proteinExistence type="inferred from homology"/>
<dbReference type="Pfam" id="PF00480">
    <property type="entry name" value="ROK"/>
    <property type="match status" value="1"/>
</dbReference>
<comment type="similarity">
    <text evidence="1">Belongs to the ROK (NagC/XylR) family.</text>
</comment>
<dbReference type="GO" id="GO:0016301">
    <property type="term" value="F:kinase activity"/>
    <property type="evidence" value="ECO:0007669"/>
    <property type="project" value="UniProtKB-KW"/>
</dbReference>
<keyword evidence="3" id="KW-0418">Kinase</keyword>
<dbReference type="RefSeq" id="WP_133063920.1">
    <property type="nucleotide sequence ID" value="NZ_FYEH01000011.1"/>
</dbReference>
<dbReference type="InterPro" id="IPR043129">
    <property type="entry name" value="ATPase_NBD"/>
</dbReference>
<protein>
    <submittedName>
        <fullName evidence="3">Sugar kinase of the NBD/HSP70 family, may contain an N-terminal HTH domain</fullName>
    </submittedName>
</protein>
<dbReference type="Gene3D" id="1.10.10.10">
    <property type="entry name" value="Winged helix-like DNA-binding domain superfamily/Winged helix DNA-binding domain"/>
    <property type="match status" value="1"/>
</dbReference>
<gene>
    <name evidence="3" type="ORF">SAMN07250955_11169</name>
</gene>
<organism evidence="3 4">
    <name type="scientific">Arboricoccus pini</name>
    <dbReference type="NCBI Taxonomy" id="1963835"/>
    <lineage>
        <taxon>Bacteria</taxon>
        <taxon>Pseudomonadati</taxon>
        <taxon>Pseudomonadota</taxon>
        <taxon>Alphaproteobacteria</taxon>
        <taxon>Geminicoccales</taxon>
        <taxon>Geminicoccaceae</taxon>
        <taxon>Arboricoccus</taxon>
    </lineage>
</organism>
<dbReference type="InterPro" id="IPR036388">
    <property type="entry name" value="WH-like_DNA-bd_sf"/>
</dbReference>
<dbReference type="InterPro" id="IPR036390">
    <property type="entry name" value="WH_DNA-bd_sf"/>
</dbReference>
<keyword evidence="4" id="KW-1185">Reference proteome</keyword>
<dbReference type="Proteomes" id="UP000197065">
    <property type="component" value="Unassembled WGS sequence"/>
</dbReference>
<dbReference type="SUPFAM" id="SSF46785">
    <property type="entry name" value="Winged helix' DNA-binding domain"/>
    <property type="match status" value="1"/>
</dbReference>
<dbReference type="EMBL" id="FYEH01000011">
    <property type="protein sequence ID" value="SNB74062.1"/>
    <property type="molecule type" value="Genomic_DNA"/>
</dbReference>
<name>A0A212RNQ2_9PROT</name>
<reference evidence="3 4" key="1">
    <citation type="submission" date="2017-06" db="EMBL/GenBank/DDBJ databases">
        <authorList>
            <person name="Kim H.J."/>
            <person name="Triplett B.A."/>
        </authorList>
    </citation>
    <scope>NUCLEOTIDE SEQUENCE [LARGE SCALE GENOMIC DNA]</scope>
    <source>
        <strain evidence="3 4">B29T1</strain>
    </source>
</reference>
<dbReference type="PANTHER" id="PTHR18964">
    <property type="entry name" value="ROK (REPRESSOR, ORF, KINASE) FAMILY"/>
    <property type="match status" value="1"/>
</dbReference>
<dbReference type="InterPro" id="IPR000835">
    <property type="entry name" value="HTH_MarR-typ"/>
</dbReference>
<dbReference type="PANTHER" id="PTHR18964:SF149">
    <property type="entry name" value="BIFUNCTIONAL UDP-N-ACETYLGLUCOSAMINE 2-EPIMERASE_N-ACETYLMANNOSAMINE KINASE"/>
    <property type="match status" value="1"/>
</dbReference>
<dbReference type="OrthoDB" id="49685at2"/>